<keyword evidence="2" id="KW-1185">Reference proteome</keyword>
<dbReference type="RefSeq" id="WP_068717758.1">
    <property type="nucleotide sequence ID" value="NZ_LWDV01000009.1"/>
</dbReference>
<name>A0A1C0A7F5_9FIRM</name>
<dbReference type="EMBL" id="LWDV01000009">
    <property type="protein sequence ID" value="OCL26189.1"/>
    <property type="molecule type" value="Genomic_DNA"/>
</dbReference>
<dbReference type="Proteomes" id="UP000093514">
    <property type="component" value="Unassembled WGS sequence"/>
</dbReference>
<reference evidence="2" key="1">
    <citation type="submission" date="2016-07" db="EMBL/GenBank/DDBJ databases">
        <authorList>
            <person name="Florea S."/>
            <person name="Webb J.S."/>
            <person name="Jaromczyk J."/>
            <person name="Schardl C.L."/>
        </authorList>
    </citation>
    <scope>NUCLEOTIDE SEQUENCE [LARGE SCALE GENOMIC DNA]</scope>
    <source>
        <strain evidence="2">Z6</strain>
    </source>
</reference>
<proteinExistence type="predicted"/>
<protein>
    <submittedName>
        <fullName evidence="1">Uncharacterized protein</fullName>
    </submittedName>
</protein>
<dbReference type="AlphaFoldDB" id="A0A1C0A7F5"/>
<dbReference type="OrthoDB" id="2112515at2"/>
<accession>A0A1C0A7F5</accession>
<comment type="caution">
    <text evidence="1">The sequence shown here is derived from an EMBL/GenBank/DDBJ whole genome shotgun (WGS) entry which is preliminary data.</text>
</comment>
<reference evidence="1 2" key="2">
    <citation type="submission" date="2016-08" db="EMBL/GenBank/DDBJ databases">
        <title>Orenia metallireducens sp. nov. strain Z6, a Novel Metal-reducing Firmicute from the Deep Subsurface.</title>
        <authorList>
            <person name="Maxim B.I."/>
            <person name="Kenneth K."/>
            <person name="Flynn T.M."/>
            <person name="Oloughlin E.J."/>
            <person name="Locke R.A."/>
            <person name="Weber J.R."/>
            <person name="Egan S.M."/>
            <person name="Mackie R.I."/>
            <person name="Cann I.K."/>
        </authorList>
    </citation>
    <scope>NUCLEOTIDE SEQUENCE [LARGE SCALE GENOMIC DNA]</scope>
    <source>
        <strain evidence="1 2">Z6</strain>
    </source>
</reference>
<sequence length="101" mass="11759">MRLSQEHRADGLVDADYCLKVAHNMLNIFDEQEKENQGFNSLEMLMIKAIFDDIFENTIKERYKAGRNEVTSFLLGVNADLPINQPQNNVINFLNFLDRDH</sequence>
<evidence type="ECO:0000313" key="1">
    <source>
        <dbReference type="EMBL" id="OCL26189.1"/>
    </source>
</evidence>
<gene>
    <name evidence="1" type="ORF">U472_09245</name>
</gene>
<evidence type="ECO:0000313" key="2">
    <source>
        <dbReference type="Proteomes" id="UP000093514"/>
    </source>
</evidence>
<organism evidence="1 2">
    <name type="scientific">Orenia metallireducens</name>
    <dbReference type="NCBI Taxonomy" id="1413210"/>
    <lineage>
        <taxon>Bacteria</taxon>
        <taxon>Bacillati</taxon>
        <taxon>Bacillota</taxon>
        <taxon>Clostridia</taxon>
        <taxon>Halanaerobiales</taxon>
        <taxon>Halobacteroidaceae</taxon>
        <taxon>Orenia</taxon>
    </lineage>
</organism>